<keyword evidence="11" id="KW-1133">Transmembrane helix</keyword>
<proteinExistence type="inferred from homology"/>
<keyword evidence="5" id="KW-0819">tRNA processing</keyword>
<gene>
    <name evidence="12" type="ORF">FisN_8Lh331</name>
</gene>
<comment type="similarity">
    <text evidence="2">Belongs to the IPP transferase family.</text>
</comment>
<keyword evidence="7" id="KW-0067">ATP-binding</keyword>
<dbReference type="Proteomes" id="UP000198406">
    <property type="component" value="Unassembled WGS sequence"/>
</dbReference>
<dbReference type="OrthoDB" id="775260at2759"/>
<keyword evidence="13" id="KW-1185">Reference proteome</keyword>
<evidence type="ECO:0000256" key="6">
    <source>
        <dbReference type="ARBA" id="ARBA00022741"/>
    </source>
</evidence>
<evidence type="ECO:0000256" key="1">
    <source>
        <dbReference type="ARBA" id="ARBA00001946"/>
    </source>
</evidence>
<feature type="region of interest" description="Disordered" evidence="10">
    <location>
        <begin position="458"/>
        <end position="480"/>
    </location>
</feature>
<dbReference type="InterPro" id="IPR027417">
    <property type="entry name" value="P-loop_NTPase"/>
</dbReference>
<keyword evidence="8" id="KW-0460">Magnesium</keyword>
<dbReference type="FunCoup" id="A0A1Z5JMZ6">
    <property type="interactions" value="706"/>
</dbReference>
<dbReference type="GO" id="GO:0005524">
    <property type="term" value="F:ATP binding"/>
    <property type="evidence" value="ECO:0007669"/>
    <property type="project" value="UniProtKB-KW"/>
</dbReference>
<evidence type="ECO:0000256" key="10">
    <source>
        <dbReference type="SAM" id="MobiDB-lite"/>
    </source>
</evidence>
<dbReference type="EC" id="2.5.1.75" evidence="3"/>
<dbReference type="InterPro" id="IPR018022">
    <property type="entry name" value="IPT"/>
</dbReference>
<dbReference type="AlphaFoldDB" id="A0A1Z5JMZ6"/>
<feature type="transmembrane region" description="Helical" evidence="11">
    <location>
        <begin position="12"/>
        <end position="31"/>
    </location>
</feature>
<dbReference type="Gene3D" id="3.40.50.300">
    <property type="entry name" value="P-loop containing nucleotide triphosphate hydrolases"/>
    <property type="match status" value="1"/>
</dbReference>
<evidence type="ECO:0000256" key="8">
    <source>
        <dbReference type="ARBA" id="ARBA00022842"/>
    </source>
</evidence>
<comment type="catalytic activity">
    <reaction evidence="9">
        <text>adenosine(37) in tRNA + dimethylallyl diphosphate = N(6)-dimethylallyladenosine(37) in tRNA + diphosphate</text>
        <dbReference type="Rhea" id="RHEA:26482"/>
        <dbReference type="Rhea" id="RHEA-COMP:10162"/>
        <dbReference type="Rhea" id="RHEA-COMP:10375"/>
        <dbReference type="ChEBI" id="CHEBI:33019"/>
        <dbReference type="ChEBI" id="CHEBI:57623"/>
        <dbReference type="ChEBI" id="CHEBI:74411"/>
        <dbReference type="ChEBI" id="CHEBI:74415"/>
        <dbReference type="EC" id="2.5.1.75"/>
    </reaction>
</comment>
<dbReference type="Pfam" id="PF01715">
    <property type="entry name" value="IPPT"/>
    <property type="match status" value="2"/>
</dbReference>
<dbReference type="GO" id="GO:0052381">
    <property type="term" value="F:tRNA dimethylallyltransferase activity"/>
    <property type="evidence" value="ECO:0007669"/>
    <property type="project" value="UniProtKB-EC"/>
</dbReference>
<dbReference type="EMBL" id="BDSP01000092">
    <property type="protein sequence ID" value="GAX15375.1"/>
    <property type="molecule type" value="Genomic_DNA"/>
</dbReference>
<dbReference type="SUPFAM" id="SSF52540">
    <property type="entry name" value="P-loop containing nucleoside triphosphate hydrolases"/>
    <property type="match status" value="1"/>
</dbReference>
<keyword evidence="4 12" id="KW-0808">Transferase</keyword>
<evidence type="ECO:0000256" key="3">
    <source>
        <dbReference type="ARBA" id="ARBA00012665"/>
    </source>
</evidence>
<evidence type="ECO:0000313" key="13">
    <source>
        <dbReference type="Proteomes" id="UP000198406"/>
    </source>
</evidence>
<evidence type="ECO:0000256" key="2">
    <source>
        <dbReference type="ARBA" id="ARBA00005842"/>
    </source>
</evidence>
<evidence type="ECO:0000256" key="4">
    <source>
        <dbReference type="ARBA" id="ARBA00022679"/>
    </source>
</evidence>
<protein>
    <recommendedName>
        <fullName evidence="3">tRNA dimethylallyltransferase</fullName>
        <ecNumber evidence="3">2.5.1.75</ecNumber>
    </recommendedName>
</protein>
<accession>A0A1Z5JMZ6</accession>
<sequence>MITGSVIASRALFPFLVVVLNCITTIRGLSVSNKIMASRRMVLILSGPTAVGKSAIAAQVCQQIGGLIVSADSVQAYREVQIGANKPTREERIETPHLLVDVVDGDIPYNAAEWTRDAHFCIQQLLQNESHQRNEKTVRVESDEHEEQKRRKEIEQSIHDARQLKNLTGSVTPVVVGGTMMYLQWLVHGRPDAIPPTSEAIAQAVSTLEPYIAAGDWSGAVVHVQSKYGEPFATQAAKLSLNDWYRLRRVLEVVFTEVDGAARSTFSGERQGGLLDLYEDVRCFFFCPNDRYAHAHLIDDRCEQMIQRGLLSETADLDLPEMVRKAIGYRQTLDFLCSEEPSFDNYLTEFQGATRRYAKRQMQWFRKDPEFFFVPVQLDDKDRIEKATEQVMKLIRMSRPEYDQMLASKDELNHQTRTMNEEQGKTMKTFQTKITRLKPGSKERQRIMEEANACIARFQKSNRKGSEPLPYKRPNADISE</sequence>
<evidence type="ECO:0000256" key="11">
    <source>
        <dbReference type="SAM" id="Phobius"/>
    </source>
</evidence>
<keyword evidence="11" id="KW-0472">Membrane</keyword>
<evidence type="ECO:0000256" key="9">
    <source>
        <dbReference type="ARBA" id="ARBA00049563"/>
    </source>
</evidence>
<comment type="caution">
    <text evidence="12">The sequence shown here is derived from an EMBL/GenBank/DDBJ whole genome shotgun (WGS) entry which is preliminary data.</text>
</comment>
<keyword evidence="6" id="KW-0547">Nucleotide-binding</keyword>
<keyword evidence="11" id="KW-0812">Transmembrane</keyword>
<dbReference type="GO" id="GO:0006400">
    <property type="term" value="P:tRNA modification"/>
    <property type="evidence" value="ECO:0007669"/>
    <property type="project" value="TreeGrafter"/>
</dbReference>
<dbReference type="PANTHER" id="PTHR11088">
    <property type="entry name" value="TRNA DIMETHYLALLYLTRANSFERASE"/>
    <property type="match status" value="1"/>
</dbReference>
<evidence type="ECO:0000256" key="5">
    <source>
        <dbReference type="ARBA" id="ARBA00022694"/>
    </source>
</evidence>
<evidence type="ECO:0000256" key="7">
    <source>
        <dbReference type="ARBA" id="ARBA00022840"/>
    </source>
</evidence>
<evidence type="ECO:0000313" key="12">
    <source>
        <dbReference type="EMBL" id="GAX15375.1"/>
    </source>
</evidence>
<dbReference type="HAMAP" id="MF_00185">
    <property type="entry name" value="IPP_trans"/>
    <property type="match status" value="1"/>
</dbReference>
<reference evidence="12 13" key="1">
    <citation type="journal article" date="2015" name="Plant Cell">
        <title>Oil accumulation by the oleaginous diatom Fistulifera solaris as revealed by the genome and transcriptome.</title>
        <authorList>
            <person name="Tanaka T."/>
            <person name="Maeda Y."/>
            <person name="Veluchamy A."/>
            <person name="Tanaka M."/>
            <person name="Abida H."/>
            <person name="Marechal E."/>
            <person name="Bowler C."/>
            <person name="Muto M."/>
            <person name="Sunaga Y."/>
            <person name="Tanaka M."/>
            <person name="Yoshino T."/>
            <person name="Taniguchi T."/>
            <person name="Fukuda Y."/>
            <person name="Nemoto M."/>
            <person name="Matsumoto M."/>
            <person name="Wong P.S."/>
            <person name="Aburatani S."/>
            <person name="Fujibuchi W."/>
        </authorList>
    </citation>
    <scope>NUCLEOTIDE SEQUENCE [LARGE SCALE GENOMIC DNA]</scope>
    <source>
        <strain evidence="12 13">JPCC DA0580</strain>
    </source>
</reference>
<organism evidence="12 13">
    <name type="scientific">Fistulifera solaris</name>
    <name type="common">Oleaginous diatom</name>
    <dbReference type="NCBI Taxonomy" id="1519565"/>
    <lineage>
        <taxon>Eukaryota</taxon>
        <taxon>Sar</taxon>
        <taxon>Stramenopiles</taxon>
        <taxon>Ochrophyta</taxon>
        <taxon>Bacillariophyta</taxon>
        <taxon>Bacillariophyceae</taxon>
        <taxon>Bacillariophycidae</taxon>
        <taxon>Naviculales</taxon>
        <taxon>Naviculaceae</taxon>
        <taxon>Fistulifera</taxon>
    </lineage>
</organism>
<dbReference type="InterPro" id="IPR039657">
    <property type="entry name" value="Dimethylallyltransferase"/>
</dbReference>
<dbReference type="PANTHER" id="PTHR11088:SF60">
    <property type="entry name" value="TRNA DIMETHYLALLYLTRANSFERASE"/>
    <property type="match status" value="1"/>
</dbReference>
<comment type="cofactor">
    <cofactor evidence="1">
        <name>Mg(2+)</name>
        <dbReference type="ChEBI" id="CHEBI:18420"/>
    </cofactor>
</comment>
<dbReference type="InParanoid" id="A0A1Z5JMZ6"/>
<name>A0A1Z5JMZ6_FISSO</name>